<evidence type="ECO:0000313" key="3">
    <source>
        <dbReference type="Proteomes" id="UP000823941"/>
    </source>
</evidence>
<sequence>LKLGLSAESNSFSPKWSHRLHIEFGGELVVLIKDFIAPPPRPAPNPATPRSAEIHNLRST</sequence>
<organism evidence="2 3">
    <name type="scientific">Plutella xylostella</name>
    <name type="common">Diamondback moth</name>
    <name type="synonym">Plutella maculipennis</name>
    <dbReference type="NCBI Taxonomy" id="51655"/>
    <lineage>
        <taxon>Eukaryota</taxon>
        <taxon>Metazoa</taxon>
        <taxon>Ecdysozoa</taxon>
        <taxon>Arthropoda</taxon>
        <taxon>Hexapoda</taxon>
        <taxon>Insecta</taxon>
        <taxon>Pterygota</taxon>
        <taxon>Neoptera</taxon>
        <taxon>Endopterygota</taxon>
        <taxon>Lepidoptera</taxon>
        <taxon>Glossata</taxon>
        <taxon>Ditrysia</taxon>
        <taxon>Yponomeutoidea</taxon>
        <taxon>Plutellidae</taxon>
        <taxon>Plutella</taxon>
    </lineage>
</organism>
<dbReference type="Proteomes" id="UP000823941">
    <property type="component" value="Chromosome 12"/>
</dbReference>
<feature type="non-terminal residue" evidence="2">
    <location>
        <position position="1"/>
    </location>
</feature>
<name>A0ABQ7QMS1_PLUXY</name>
<protein>
    <submittedName>
        <fullName evidence="2">Uncharacterized protein</fullName>
    </submittedName>
</protein>
<dbReference type="EMBL" id="JAHIBW010000012">
    <property type="protein sequence ID" value="KAG7306210.1"/>
    <property type="molecule type" value="Genomic_DNA"/>
</dbReference>
<proteinExistence type="predicted"/>
<evidence type="ECO:0000256" key="1">
    <source>
        <dbReference type="SAM" id="MobiDB-lite"/>
    </source>
</evidence>
<reference evidence="2 3" key="1">
    <citation type="submission" date="2021-06" db="EMBL/GenBank/DDBJ databases">
        <title>A haploid diamondback moth (Plutella xylostella L.) genome assembly resolves 31 chromosomes and identifies a diamide resistance mutation.</title>
        <authorList>
            <person name="Ward C.M."/>
            <person name="Perry K.D."/>
            <person name="Baker G."/>
            <person name="Powis K."/>
            <person name="Heckel D.G."/>
            <person name="Baxter S.W."/>
        </authorList>
    </citation>
    <scope>NUCLEOTIDE SEQUENCE [LARGE SCALE GENOMIC DNA]</scope>
    <source>
        <strain evidence="2 3">LV</strain>
        <tissue evidence="2">Single pupa</tissue>
    </source>
</reference>
<evidence type="ECO:0000313" key="2">
    <source>
        <dbReference type="EMBL" id="KAG7306210.1"/>
    </source>
</evidence>
<keyword evidence="3" id="KW-1185">Reference proteome</keyword>
<accession>A0ABQ7QMS1</accession>
<feature type="region of interest" description="Disordered" evidence="1">
    <location>
        <begin position="39"/>
        <end position="60"/>
    </location>
</feature>
<comment type="caution">
    <text evidence="2">The sequence shown here is derived from an EMBL/GenBank/DDBJ whole genome shotgun (WGS) entry which is preliminary data.</text>
</comment>
<gene>
    <name evidence="2" type="ORF">JYU34_008813</name>
</gene>
<feature type="non-terminal residue" evidence="2">
    <location>
        <position position="60"/>
    </location>
</feature>